<sequence>MYDTTMKKFLYIIALFSISLFQAQENIILKKNEITIPLGKKVILTPELEERTIIGFKKVSEDKVMEKQDMLQILKNFKRSDVNDNTIEFTFSESEMMKSPIITLVTVQKTGKKMSFKAKIRLKGSPLYQPTSIVPAHSNVVSVEQWQDAIDSIFLYDFKLED</sequence>
<evidence type="ECO:0000313" key="2">
    <source>
        <dbReference type="Proteomes" id="UP001225072"/>
    </source>
</evidence>
<reference evidence="1 2" key="1">
    <citation type="submission" date="2023-07" db="EMBL/GenBank/DDBJ databases">
        <title>Functional and genomic diversity of the sorghum phyllosphere microbiome.</title>
        <authorList>
            <person name="Shade A."/>
        </authorList>
    </citation>
    <scope>NUCLEOTIDE SEQUENCE [LARGE SCALE GENOMIC DNA]</scope>
    <source>
        <strain evidence="1 2">SORGH_AS_1064</strain>
    </source>
</reference>
<dbReference type="Proteomes" id="UP001225072">
    <property type="component" value="Unassembled WGS sequence"/>
</dbReference>
<gene>
    <name evidence="1" type="ORF">QE404_001720</name>
</gene>
<organism evidence="1 2">
    <name type="scientific">Chryseobacterium camelliae</name>
    <dbReference type="NCBI Taxonomy" id="1265445"/>
    <lineage>
        <taxon>Bacteria</taxon>
        <taxon>Pseudomonadati</taxon>
        <taxon>Bacteroidota</taxon>
        <taxon>Flavobacteriia</taxon>
        <taxon>Flavobacteriales</taxon>
        <taxon>Weeksellaceae</taxon>
        <taxon>Chryseobacterium group</taxon>
        <taxon>Chryseobacterium</taxon>
    </lineage>
</organism>
<dbReference type="EMBL" id="JAUTAL010000001">
    <property type="protein sequence ID" value="MDQ1096573.1"/>
    <property type="molecule type" value="Genomic_DNA"/>
</dbReference>
<comment type="caution">
    <text evidence="1">The sequence shown here is derived from an EMBL/GenBank/DDBJ whole genome shotgun (WGS) entry which is preliminary data.</text>
</comment>
<accession>A0ABU0TK20</accession>
<name>A0ABU0TK20_9FLAO</name>
<evidence type="ECO:0000313" key="1">
    <source>
        <dbReference type="EMBL" id="MDQ1096573.1"/>
    </source>
</evidence>
<proteinExistence type="predicted"/>
<protein>
    <submittedName>
        <fullName evidence="1">Uncharacterized protein</fullName>
    </submittedName>
</protein>
<keyword evidence="2" id="KW-1185">Reference proteome</keyword>